<dbReference type="PRINTS" id="PR00502">
    <property type="entry name" value="NUDIXFAMILY"/>
</dbReference>
<evidence type="ECO:0000313" key="6">
    <source>
        <dbReference type="Proteomes" id="UP000824002"/>
    </source>
</evidence>
<dbReference type="AlphaFoldDB" id="A0A9D1FLG5"/>
<dbReference type="PANTHER" id="PTHR43046:SF14">
    <property type="entry name" value="MUTT_NUDIX FAMILY PROTEIN"/>
    <property type="match status" value="1"/>
</dbReference>
<gene>
    <name evidence="5" type="ORF">IAB51_03665</name>
</gene>
<evidence type="ECO:0000256" key="1">
    <source>
        <dbReference type="ARBA" id="ARBA00001946"/>
    </source>
</evidence>
<dbReference type="InterPro" id="IPR015797">
    <property type="entry name" value="NUDIX_hydrolase-like_dom_sf"/>
</dbReference>
<dbReference type="EMBL" id="DVJP01000028">
    <property type="protein sequence ID" value="HIS75889.1"/>
    <property type="molecule type" value="Genomic_DNA"/>
</dbReference>
<name>A0A9D1FLG5_9FIRM</name>
<dbReference type="PROSITE" id="PS51462">
    <property type="entry name" value="NUDIX"/>
    <property type="match status" value="1"/>
</dbReference>
<protein>
    <submittedName>
        <fullName evidence="5">NUDIX hydrolase</fullName>
    </submittedName>
</protein>
<comment type="caution">
    <text evidence="5">The sequence shown here is derived from an EMBL/GenBank/DDBJ whole genome shotgun (WGS) entry which is preliminary data.</text>
</comment>
<dbReference type="InterPro" id="IPR000086">
    <property type="entry name" value="NUDIX_hydrolase_dom"/>
</dbReference>
<reference evidence="5" key="1">
    <citation type="submission" date="2020-10" db="EMBL/GenBank/DDBJ databases">
        <authorList>
            <person name="Gilroy R."/>
        </authorList>
    </citation>
    <scope>NUCLEOTIDE SEQUENCE</scope>
    <source>
        <strain evidence="5">CHK199-13235</strain>
    </source>
</reference>
<reference evidence="5" key="2">
    <citation type="journal article" date="2021" name="PeerJ">
        <title>Extensive microbial diversity within the chicken gut microbiome revealed by metagenomics and culture.</title>
        <authorList>
            <person name="Gilroy R."/>
            <person name="Ravi A."/>
            <person name="Getino M."/>
            <person name="Pursley I."/>
            <person name="Horton D.L."/>
            <person name="Alikhan N.F."/>
            <person name="Baker D."/>
            <person name="Gharbi K."/>
            <person name="Hall N."/>
            <person name="Watson M."/>
            <person name="Adriaenssens E.M."/>
            <person name="Foster-Nyarko E."/>
            <person name="Jarju S."/>
            <person name="Secka A."/>
            <person name="Antonio M."/>
            <person name="Oren A."/>
            <person name="Chaudhuri R.R."/>
            <person name="La Ragione R."/>
            <person name="Hildebrand F."/>
            <person name="Pallen M.J."/>
        </authorList>
    </citation>
    <scope>NUCLEOTIDE SEQUENCE</scope>
    <source>
        <strain evidence="5">CHK199-13235</strain>
    </source>
</reference>
<sequence length="166" mass="18275">MENQNGWVMPTHIIAVAGVVKNSRGEVLLVKTHNGGWVFPGGQVEVGENLIEAVKREILEESGITAEVGEVFCIASNTGTHPGYNGVKEVPTKLMLDFCCTAAGGELRGSDENDESAWVPEGEVLNWITSPAIRERFTAYLEYTGRPVYLSYITYPSYRLDLKTHI</sequence>
<dbReference type="InterPro" id="IPR020084">
    <property type="entry name" value="NUDIX_hydrolase_CS"/>
</dbReference>
<proteinExistence type="inferred from homology"/>
<evidence type="ECO:0000313" key="5">
    <source>
        <dbReference type="EMBL" id="HIS75889.1"/>
    </source>
</evidence>
<dbReference type="PANTHER" id="PTHR43046">
    <property type="entry name" value="GDP-MANNOSE MANNOSYL HYDROLASE"/>
    <property type="match status" value="1"/>
</dbReference>
<accession>A0A9D1FLG5</accession>
<evidence type="ECO:0000256" key="2">
    <source>
        <dbReference type="ARBA" id="ARBA00022801"/>
    </source>
</evidence>
<dbReference type="SUPFAM" id="SSF55811">
    <property type="entry name" value="Nudix"/>
    <property type="match status" value="1"/>
</dbReference>
<evidence type="ECO:0000256" key="3">
    <source>
        <dbReference type="RuleBase" id="RU003476"/>
    </source>
</evidence>
<dbReference type="Gene3D" id="3.90.79.10">
    <property type="entry name" value="Nucleoside Triphosphate Pyrophosphohydrolase"/>
    <property type="match status" value="1"/>
</dbReference>
<dbReference type="Proteomes" id="UP000824002">
    <property type="component" value="Unassembled WGS sequence"/>
</dbReference>
<dbReference type="InterPro" id="IPR020476">
    <property type="entry name" value="Nudix_hydrolase"/>
</dbReference>
<keyword evidence="2 3" id="KW-0378">Hydrolase</keyword>
<feature type="domain" description="Nudix hydrolase" evidence="4">
    <location>
        <begin position="11"/>
        <end position="141"/>
    </location>
</feature>
<organism evidence="5 6">
    <name type="scientific">Candidatus Merdivicinus excrementipullorum</name>
    <dbReference type="NCBI Taxonomy" id="2840867"/>
    <lineage>
        <taxon>Bacteria</taxon>
        <taxon>Bacillati</taxon>
        <taxon>Bacillota</taxon>
        <taxon>Clostridia</taxon>
        <taxon>Eubacteriales</taxon>
        <taxon>Oscillospiraceae</taxon>
        <taxon>Oscillospiraceae incertae sedis</taxon>
        <taxon>Candidatus Merdivicinus</taxon>
    </lineage>
</organism>
<dbReference type="GO" id="GO:0016787">
    <property type="term" value="F:hydrolase activity"/>
    <property type="evidence" value="ECO:0007669"/>
    <property type="project" value="UniProtKB-KW"/>
</dbReference>
<dbReference type="PROSITE" id="PS00893">
    <property type="entry name" value="NUDIX_BOX"/>
    <property type="match status" value="1"/>
</dbReference>
<evidence type="ECO:0000259" key="4">
    <source>
        <dbReference type="PROSITE" id="PS51462"/>
    </source>
</evidence>
<comment type="similarity">
    <text evidence="3">Belongs to the Nudix hydrolase family.</text>
</comment>
<comment type="cofactor">
    <cofactor evidence="1">
        <name>Mg(2+)</name>
        <dbReference type="ChEBI" id="CHEBI:18420"/>
    </cofactor>
</comment>
<dbReference type="Pfam" id="PF00293">
    <property type="entry name" value="NUDIX"/>
    <property type="match status" value="1"/>
</dbReference>